<dbReference type="Proteomes" id="UP000222824">
    <property type="component" value="Unassembled WGS sequence"/>
</dbReference>
<reference evidence="2 3" key="1">
    <citation type="journal article" date="2014" name="Front. Microbiol.">
        <title>Population and genomic analysis of the genus Halorubrum.</title>
        <authorList>
            <person name="Fullmer M.S."/>
            <person name="Soucy S.M."/>
            <person name="Swithers K.S."/>
            <person name="Makkay A.M."/>
            <person name="Wheeler R."/>
            <person name="Ventosa A."/>
            <person name="Gogarten J.P."/>
            <person name="Papke R.T."/>
        </authorList>
    </citation>
    <scope>NUCLEOTIDE SEQUENCE [LARGE SCALE GENOMIC DNA]</scope>
    <source>
        <strain evidence="2 3">C49</strain>
    </source>
</reference>
<proteinExistence type="predicted"/>
<keyword evidence="3" id="KW-1185">Reference proteome</keyword>
<evidence type="ECO:0000256" key="1">
    <source>
        <dbReference type="SAM" id="Phobius"/>
    </source>
</evidence>
<evidence type="ECO:0000313" key="2">
    <source>
        <dbReference type="EMBL" id="PHQ39691.1"/>
    </source>
</evidence>
<organism evidence="2 3">
    <name type="scientific">Halorubrum persicum</name>
    <dbReference type="NCBI Taxonomy" id="1383844"/>
    <lineage>
        <taxon>Archaea</taxon>
        <taxon>Methanobacteriati</taxon>
        <taxon>Methanobacteriota</taxon>
        <taxon>Stenosarchaea group</taxon>
        <taxon>Halobacteria</taxon>
        <taxon>Halobacteriales</taxon>
        <taxon>Haloferacaceae</taxon>
        <taxon>Halorubrum</taxon>
    </lineage>
</organism>
<accession>A0A2G1WL21</accession>
<dbReference type="PROSITE" id="PS51257">
    <property type="entry name" value="PROKAR_LIPOPROTEIN"/>
    <property type="match status" value="1"/>
</dbReference>
<name>A0A2G1WL21_9EURY</name>
<protein>
    <submittedName>
        <fullName evidence="2">Uncharacterized protein</fullName>
    </submittedName>
</protein>
<dbReference type="EMBL" id="NHOA01000031">
    <property type="protein sequence ID" value="PHQ39691.1"/>
    <property type="molecule type" value="Genomic_DNA"/>
</dbReference>
<keyword evidence="1" id="KW-1133">Transmembrane helix</keyword>
<comment type="caution">
    <text evidence="2">The sequence shown here is derived from an EMBL/GenBank/DDBJ whole genome shotgun (WGS) entry which is preliminary data.</text>
</comment>
<keyword evidence="1" id="KW-0812">Transmembrane</keyword>
<dbReference type="AlphaFoldDB" id="A0A2G1WL21"/>
<dbReference type="OrthoDB" id="331376at2157"/>
<feature type="transmembrane region" description="Helical" evidence="1">
    <location>
        <begin position="69"/>
        <end position="90"/>
    </location>
</feature>
<sequence>MRRLAFLGVAFLAVGSAVVLAQLANFPGLLVGGCTDVGVPEAQRQGVGLVGLAGSDLLYTPDGTNECRLPIPAALLPIGLIAVGGGLVLFTRRRPSSAE</sequence>
<keyword evidence="1" id="KW-0472">Membrane</keyword>
<dbReference type="RefSeq" id="WP_099254566.1">
    <property type="nucleotide sequence ID" value="NZ_NHOA01000031.1"/>
</dbReference>
<evidence type="ECO:0000313" key="3">
    <source>
        <dbReference type="Proteomes" id="UP000222824"/>
    </source>
</evidence>
<gene>
    <name evidence="2" type="ORF">DJ69_04840</name>
</gene>